<dbReference type="RefSeq" id="WP_227351754.1">
    <property type="nucleotide sequence ID" value="NZ_JADPGG010000015.1"/>
</dbReference>
<dbReference type="Proteomes" id="UP001204814">
    <property type="component" value="Unassembled WGS sequence"/>
</dbReference>
<comment type="subunit">
    <text evidence="5">Heterooligomer composed of large and small subunits.</text>
</comment>
<dbReference type="InterPro" id="IPR003753">
    <property type="entry name" value="Exonuc_VII_L"/>
</dbReference>
<dbReference type="HAMAP" id="MF_00378">
    <property type="entry name" value="Exonuc_7_L"/>
    <property type="match status" value="1"/>
</dbReference>
<comment type="function">
    <text evidence="5">Bidirectionally degrades single-stranded DNA into large acid-insoluble oligonucleotides, which are then degraded further into small acid-soluble oligonucleotides.</text>
</comment>
<name>A0A7I8E0H5_9FIRM</name>
<evidence type="ECO:0000256" key="6">
    <source>
        <dbReference type="RuleBase" id="RU004355"/>
    </source>
</evidence>
<dbReference type="GO" id="GO:0008855">
    <property type="term" value="F:exodeoxyribonuclease VII activity"/>
    <property type="evidence" value="ECO:0007669"/>
    <property type="project" value="UniProtKB-UniRule"/>
</dbReference>
<gene>
    <name evidence="5 9" type="primary">xseA</name>
    <name evidence="9" type="ORF">Fi14EGH31_15180</name>
    <name evidence="10" type="ORF">NE542_01405</name>
</gene>
<dbReference type="AlphaFoldDB" id="A0A7I8E0H5"/>
<dbReference type="GO" id="GO:0005737">
    <property type="term" value="C:cytoplasm"/>
    <property type="evidence" value="ECO:0007669"/>
    <property type="project" value="UniProtKB-SubCell"/>
</dbReference>
<dbReference type="PANTHER" id="PTHR30008:SF0">
    <property type="entry name" value="EXODEOXYRIBONUCLEASE 7 LARGE SUBUNIT"/>
    <property type="match status" value="1"/>
</dbReference>
<dbReference type="EC" id="3.1.11.6" evidence="5"/>
<keyword evidence="1 5" id="KW-0963">Cytoplasm</keyword>
<feature type="domain" description="Exonuclease VII large subunit C-terminal" evidence="7">
    <location>
        <begin position="127"/>
        <end position="438"/>
    </location>
</feature>
<sequence length="443" mass="51016">MPLDKKYITVSALNNYLKRKIDVDMQLQHVFIKGEISNFKRNMSSGHLYFTLKDGKSHISAIMYKGFAEQLNFDVKNGDSVLIEATVSVYAVTGYNQLIVKNIEPDGLGSLFLKFENLKKSLLQEGLFDEKYKKNIPSYPSKIAVLSAYPSAALMDVMRTLKKRFPVCRVIIFPIPVQGKDAYFKIISTLKFVDELHFNTIILARGGGSLENLWNFNEEALARTIFELKTPIICGIGHETDFTICDYVCDLRALTPTYAAIEATPNIEDMYKHLSMLDGLLKSNMKYKIETLNTRINRLTHFYLFKNPEKLYGDHLQYVSYLQDKISNFMEKRLNNNMVIYTKLNLQLQSQNKVFVSHYQQKIQTCENLLKINFHNKLKANRNNLSMLISKLNALSPLQTLERGYALVKKENQYVSSIDDLNNEDNVSIYLKDGYVKATIYKE</sequence>
<evidence type="ECO:0000313" key="9">
    <source>
        <dbReference type="EMBL" id="BCL57806.1"/>
    </source>
</evidence>
<dbReference type="EMBL" id="JANGBO010000001">
    <property type="protein sequence ID" value="MCQ5060501.1"/>
    <property type="molecule type" value="Genomic_DNA"/>
</dbReference>
<dbReference type="KEGG" id="fit:Fi14EGH31_15180"/>
<keyword evidence="2 5" id="KW-0540">Nuclease</keyword>
<evidence type="ECO:0000256" key="5">
    <source>
        <dbReference type="HAMAP-Rule" id="MF_00378"/>
    </source>
</evidence>
<evidence type="ECO:0000256" key="3">
    <source>
        <dbReference type="ARBA" id="ARBA00022801"/>
    </source>
</evidence>
<keyword evidence="3 5" id="KW-0378">Hydrolase</keyword>
<dbReference type="InterPro" id="IPR020579">
    <property type="entry name" value="Exonuc_VII_lsu_C"/>
</dbReference>
<evidence type="ECO:0000259" key="7">
    <source>
        <dbReference type="Pfam" id="PF02601"/>
    </source>
</evidence>
<proteinExistence type="inferred from homology"/>
<comment type="subcellular location">
    <subcellularLocation>
        <location evidence="5 6">Cytoplasm</location>
    </subcellularLocation>
</comment>
<dbReference type="EMBL" id="AP024085">
    <property type="protein sequence ID" value="BCL57806.1"/>
    <property type="molecule type" value="Genomic_DNA"/>
</dbReference>
<dbReference type="GO" id="GO:0009318">
    <property type="term" value="C:exodeoxyribonuclease VII complex"/>
    <property type="evidence" value="ECO:0007669"/>
    <property type="project" value="UniProtKB-UniRule"/>
</dbReference>
<protein>
    <recommendedName>
        <fullName evidence="5">Exodeoxyribonuclease 7 large subunit</fullName>
        <ecNumber evidence="5">3.1.11.6</ecNumber>
    </recommendedName>
    <alternativeName>
        <fullName evidence="5">Exodeoxyribonuclease VII large subunit</fullName>
        <shortName evidence="5">Exonuclease VII large subunit</shortName>
    </alternativeName>
</protein>
<comment type="similarity">
    <text evidence="5 6">Belongs to the XseA family.</text>
</comment>
<dbReference type="GO" id="GO:0006308">
    <property type="term" value="P:DNA catabolic process"/>
    <property type="evidence" value="ECO:0007669"/>
    <property type="project" value="UniProtKB-UniRule"/>
</dbReference>
<dbReference type="Pfam" id="PF13742">
    <property type="entry name" value="tRNA_anti_2"/>
    <property type="match status" value="1"/>
</dbReference>
<comment type="catalytic activity">
    <reaction evidence="5 6">
        <text>Exonucleolytic cleavage in either 5'- to 3'- or 3'- to 5'-direction to yield nucleoside 5'-phosphates.</text>
        <dbReference type="EC" id="3.1.11.6"/>
    </reaction>
</comment>
<evidence type="ECO:0000256" key="4">
    <source>
        <dbReference type="ARBA" id="ARBA00022839"/>
    </source>
</evidence>
<evidence type="ECO:0000259" key="8">
    <source>
        <dbReference type="Pfam" id="PF13742"/>
    </source>
</evidence>
<dbReference type="InterPro" id="IPR025824">
    <property type="entry name" value="OB-fold_nuc-bd_dom"/>
</dbReference>
<accession>A0A7I8E0H5</accession>
<reference evidence="10" key="3">
    <citation type="submission" date="2022-06" db="EMBL/GenBank/DDBJ databases">
        <title>Isolation of gut microbiota from human fecal samples.</title>
        <authorList>
            <person name="Pamer E.G."/>
            <person name="Barat B."/>
            <person name="Waligurski E."/>
            <person name="Medina S."/>
            <person name="Paddock L."/>
            <person name="Mostad J."/>
        </authorList>
    </citation>
    <scope>NUCLEOTIDE SEQUENCE</scope>
    <source>
        <strain evidence="10">DFI.6.24</strain>
    </source>
</reference>
<dbReference type="Proteomes" id="UP000593842">
    <property type="component" value="Chromosome"/>
</dbReference>
<reference evidence="9" key="1">
    <citation type="journal article" date="2020" name="Microbiol. Resour. Announc.">
        <title>Complete Genome Sequence of Faecalibacillus intestinalis JCM 34082, Isolated from Feces from a Healthy Japanese Female.</title>
        <authorList>
            <person name="Sakamoto M."/>
            <person name="Ikeyama N."/>
            <person name="Toyoda A."/>
            <person name="Murakami T."/>
            <person name="Mori H."/>
            <person name="Ohkuma M."/>
        </authorList>
    </citation>
    <scope>NUCLEOTIDE SEQUENCE</scope>
    <source>
        <strain evidence="9">14EGH31</strain>
    </source>
</reference>
<evidence type="ECO:0000313" key="11">
    <source>
        <dbReference type="Proteomes" id="UP000593842"/>
    </source>
</evidence>
<keyword evidence="4 5" id="KW-0269">Exonuclease</keyword>
<dbReference type="GO" id="GO:0003676">
    <property type="term" value="F:nucleic acid binding"/>
    <property type="evidence" value="ECO:0007669"/>
    <property type="project" value="InterPro"/>
</dbReference>
<feature type="domain" description="OB-fold nucleic acid binding" evidence="8">
    <location>
        <begin position="8"/>
        <end position="104"/>
    </location>
</feature>
<dbReference type="CDD" id="cd04489">
    <property type="entry name" value="ExoVII_LU_OBF"/>
    <property type="match status" value="1"/>
</dbReference>
<evidence type="ECO:0000313" key="10">
    <source>
        <dbReference type="EMBL" id="MCQ5060501.1"/>
    </source>
</evidence>
<dbReference type="PANTHER" id="PTHR30008">
    <property type="entry name" value="EXODEOXYRIBONUCLEASE 7 LARGE SUBUNIT"/>
    <property type="match status" value="1"/>
</dbReference>
<evidence type="ECO:0000256" key="1">
    <source>
        <dbReference type="ARBA" id="ARBA00022490"/>
    </source>
</evidence>
<dbReference type="Pfam" id="PF02601">
    <property type="entry name" value="Exonuc_VII_L"/>
    <property type="match status" value="1"/>
</dbReference>
<evidence type="ECO:0000256" key="2">
    <source>
        <dbReference type="ARBA" id="ARBA00022722"/>
    </source>
</evidence>
<organism evidence="9 11">
    <name type="scientific">Faecalibacillus intestinalis</name>
    <dbReference type="NCBI Taxonomy" id="1982626"/>
    <lineage>
        <taxon>Bacteria</taxon>
        <taxon>Bacillati</taxon>
        <taxon>Bacillota</taxon>
        <taxon>Erysipelotrichia</taxon>
        <taxon>Erysipelotrichales</taxon>
        <taxon>Coprobacillaceae</taxon>
        <taxon>Faecalibacillus</taxon>
    </lineage>
</organism>
<dbReference type="NCBIfam" id="TIGR00237">
    <property type="entry name" value="xseA"/>
    <property type="match status" value="1"/>
</dbReference>
<reference evidence="11" key="2">
    <citation type="submission" date="2020-09" db="EMBL/GenBank/DDBJ databases">
        <title>Complete genome sequencing of Faecalibacillus intestinalis strain 14EGH31.</title>
        <authorList>
            <person name="Sakamoto M."/>
            <person name="Murakami T."/>
            <person name="Mori H."/>
        </authorList>
    </citation>
    <scope>NUCLEOTIDE SEQUENCE [LARGE SCALE GENOMIC DNA]</scope>
    <source>
        <strain evidence="11">14EGH31</strain>
    </source>
</reference>